<dbReference type="SUPFAM" id="SSF50998">
    <property type="entry name" value="Quinoprotein alcohol dehydrogenase-like"/>
    <property type="match status" value="2"/>
</dbReference>
<feature type="binding site" evidence="9">
    <location>
        <position position="71"/>
    </location>
    <ligand>
        <name>ATP</name>
        <dbReference type="ChEBI" id="CHEBI:30616"/>
    </ligand>
</feature>
<evidence type="ECO:0000259" key="11">
    <source>
        <dbReference type="PROSITE" id="PS50011"/>
    </source>
</evidence>
<dbReference type="PANTHER" id="PTHR24363:SF0">
    <property type="entry name" value="SERINE_THREONINE KINASE LIKE DOMAIN CONTAINING 1"/>
    <property type="match status" value="1"/>
</dbReference>
<dbReference type="GO" id="GO:0106310">
    <property type="term" value="F:protein serine kinase activity"/>
    <property type="evidence" value="ECO:0007669"/>
    <property type="project" value="RHEA"/>
</dbReference>
<dbReference type="Gene3D" id="2.130.10.10">
    <property type="entry name" value="YVTN repeat-like/Quinoprotein amine dehydrogenase"/>
    <property type="match status" value="2"/>
</dbReference>
<reference evidence="13" key="1">
    <citation type="submission" date="2017-09" db="EMBL/GenBank/DDBJ databases">
        <title>Metaegenomics of thermophilic ammonia-oxidizing enrichment culture.</title>
        <authorList>
            <person name="Kato S."/>
            <person name="Suzuki K."/>
        </authorList>
    </citation>
    <scope>NUCLEOTIDE SEQUENCE [LARGE SCALE GENOMIC DNA]</scope>
</reference>
<organism evidence="12 13">
    <name type="scientific">Candidatus Thermoflexus japonica</name>
    <dbReference type="NCBI Taxonomy" id="2035417"/>
    <lineage>
        <taxon>Bacteria</taxon>
        <taxon>Bacillati</taxon>
        <taxon>Chloroflexota</taxon>
        <taxon>Thermoflexia</taxon>
        <taxon>Thermoflexales</taxon>
        <taxon>Thermoflexaceae</taxon>
        <taxon>Thermoflexus</taxon>
    </lineage>
</organism>
<evidence type="ECO:0000313" key="12">
    <source>
        <dbReference type="EMBL" id="GBD09898.1"/>
    </source>
</evidence>
<evidence type="ECO:0000256" key="7">
    <source>
        <dbReference type="ARBA" id="ARBA00047899"/>
    </source>
</evidence>
<dbReference type="InterPro" id="IPR015943">
    <property type="entry name" value="WD40/YVTN_repeat-like_dom_sf"/>
</dbReference>
<dbReference type="Proteomes" id="UP000236642">
    <property type="component" value="Unassembled WGS sequence"/>
</dbReference>
<gene>
    <name evidence="12" type="primary">rqkA</name>
    <name evidence="12" type="ORF">HRbin22_02160</name>
</gene>
<dbReference type="PROSITE" id="PS50011">
    <property type="entry name" value="PROTEIN_KINASE_DOM"/>
    <property type="match status" value="1"/>
</dbReference>
<comment type="catalytic activity">
    <reaction evidence="8">
        <text>L-seryl-[protein] + ATP = O-phospho-L-seryl-[protein] + ADP + H(+)</text>
        <dbReference type="Rhea" id="RHEA:17989"/>
        <dbReference type="Rhea" id="RHEA-COMP:9863"/>
        <dbReference type="Rhea" id="RHEA-COMP:11604"/>
        <dbReference type="ChEBI" id="CHEBI:15378"/>
        <dbReference type="ChEBI" id="CHEBI:29999"/>
        <dbReference type="ChEBI" id="CHEBI:30616"/>
        <dbReference type="ChEBI" id="CHEBI:83421"/>
        <dbReference type="ChEBI" id="CHEBI:456216"/>
        <dbReference type="EC" id="2.7.11.1"/>
    </reaction>
</comment>
<keyword evidence="6 9" id="KW-0067">ATP-binding</keyword>
<comment type="catalytic activity">
    <reaction evidence="7">
        <text>L-threonyl-[protein] + ATP = O-phospho-L-threonyl-[protein] + ADP + H(+)</text>
        <dbReference type="Rhea" id="RHEA:46608"/>
        <dbReference type="Rhea" id="RHEA-COMP:11060"/>
        <dbReference type="Rhea" id="RHEA-COMP:11605"/>
        <dbReference type="ChEBI" id="CHEBI:15378"/>
        <dbReference type="ChEBI" id="CHEBI:30013"/>
        <dbReference type="ChEBI" id="CHEBI:30616"/>
        <dbReference type="ChEBI" id="CHEBI:61977"/>
        <dbReference type="ChEBI" id="CHEBI:456216"/>
        <dbReference type="EC" id="2.7.11.1"/>
    </reaction>
</comment>
<feature type="domain" description="Protein kinase" evidence="11">
    <location>
        <begin position="39"/>
        <end position="293"/>
    </location>
</feature>
<feature type="region of interest" description="Disordered" evidence="10">
    <location>
        <begin position="1"/>
        <end position="22"/>
    </location>
</feature>
<dbReference type="PANTHER" id="PTHR24363">
    <property type="entry name" value="SERINE/THREONINE PROTEIN KINASE"/>
    <property type="match status" value="1"/>
</dbReference>
<dbReference type="InterPro" id="IPR011009">
    <property type="entry name" value="Kinase-like_dom_sf"/>
</dbReference>
<evidence type="ECO:0000256" key="1">
    <source>
        <dbReference type="ARBA" id="ARBA00012513"/>
    </source>
</evidence>
<dbReference type="Pfam" id="PF00069">
    <property type="entry name" value="Pkinase"/>
    <property type="match status" value="1"/>
</dbReference>
<dbReference type="Pfam" id="PF13360">
    <property type="entry name" value="PQQ_2"/>
    <property type="match status" value="2"/>
</dbReference>
<evidence type="ECO:0000256" key="4">
    <source>
        <dbReference type="ARBA" id="ARBA00022741"/>
    </source>
</evidence>
<evidence type="ECO:0000256" key="5">
    <source>
        <dbReference type="ARBA" id="ARBA00022777"/>
    </source>
</evidence>
<evidence type="ECO:0000256" key="6">
    <source>
        <dbReference type="ARBA" id="ARBA00022840"/>
    </source>
</evidence>
<dbReference type="GO" id="GO:0005524">
    <property type="term" value="F:ATP binding"/>
    <property type="evidence" value="ECO:0007669"/>
    <property type="project" value="UniProtKB-UniRule"/>
</dbReference>
<evidence type="ECO:0000256" key="3">
    <source>
        <dbReference type="ARBA" id="ARBA00022679"/>
    </source>
</evidence>
<name>A0A2H5Y943_9CHLR</name>
<evidence type="ECO:0000256" key="9">
    <source>
        <dbReference type="PROSITE-ProRule" id="PRU10141"/>
    </source>
</evidence>
<dbReference type="SUPFAM" id="SSF56112">
    <property type="entry name" value="Protein kinase-like (PK-like)"/>
    <property type="match status" value="1"/>
</dbReference>
<comment type="caution">
    <text evidence="12">The sequence shown here is derived from an EMBL/GenBank/DDBJ whole genome shotgun (WGS) entry which is preliminary data.</text>
</comment>
<evidence type="ECO:0000256" key="10">
    <source>
        <dbReference type="SAM" id="MobiDB-lite"/>
    </source>
</evidence>
<dbReference type="EC" id="2.7.11.1" evidence="1"/>
<dbReference type="CDD" id="cd14014">
    <property type="entry name" value="STKc_PknB_like"/>
    <property type="match status" value="1"/>
</dbReference>
<protein>
    <recommendedName>
        <fullName evidence="1">non-specific serine/threonine protein kinase</fullName>
        <ecNumber evidence="1">2.7.11.1</ecNumber>
    </recommendedName>
</protein>
<keyword evidence="5 12" id="KW-0418">Kinase</keyword>
<accession>A0A2H5Y943</accession>
<dbReference type="SMART" id="SM00220">
    <property type="entry name" value="S_TKc"/>
    <property type="match status" value="1"/>
</dbReference>
<dbReference type="SMART" id="SM00564">
    <property type="entry name" value="PQQ"/>
    <property type="match status" value="7"/>
</dbReference>
<dbReference type="EMBL" id="BEHY01000079">
    <property type="protein sequence ID" value="GBD09898.1"/>
    <property type="molecule type" value="Genomic_DNA"/>
</dbReference>
<evidence type="ECO:0000256" key="8">
    <source>
        <dbReference type="ARBA" id="ARBA00048679"/>
    </source>
</evidence>
<keyword evidence="2" id="KW-0723">Serine/threonine-protein kinase</keyword>
<dbReference type="GO" id="GO:0004674">
    <property type="term" value="F:protein serine/threonine kinase activity"/>
    <property type="evidence" value="ECO:0007669"/>
    <property type="project" value="UniProtKB-KW"/>
</dbReference>
<dbReference type="PROSITE" id="PS00107">
    <property type="entry name" value="PROTEIN_KINASE_ATP"/>
    <property type="match status" value="1"/>
</dbReference>
<keyword evidence="3 12" id="KW-0808">Transferase</keyword>
<dbReference type="AlphaFoldDB" id="A0A2H5Y943"/>
<dbReference type="InterPro" id="IPR000719">
    <property type="entry name" value="Prot_kinase_dom"/>
</dbReference>
<sequence length="635" mass="70107">MESGTTDPGKRPAGMETQRLDPIQTPSLLRAGEVLQGRYRIERVLGAGGMSTVYLALDLRFSQVRRLCAIKEMISHIPDPRMRALAQQSFEREAALLATLSHPAIPKIYDYFVEGERSYLVMEYIPGQDLETLLRRTEGMLPVEDVVNWALQICDVLHYLHSQRPPIIFRDLKPSNIMVDPYGRVFLVDFGIAKVFQAGQRGTMIGTEGYSPPEQYRGVADPRTDIYALGATLHHLLTRQDPRLEPPFSFHERPIRRINPAVPEALAQVVMRALEYDPERRFQSALEMKQALLAAMGMRAPTRPAPHREVSSGGAPYRVKWTFACEDEIRSRPVVAAGIVFVTSYDHNVYALSAEDGKLLWKFATEGGIGGAVAVAPDRVVVGSLDHRLYALRAKDGELLWALELGGPIYTTPRIASGIAFLGADDGVFYAVDLDSGRVVWKVTLGAPIRSSAGLYGETLVIGSEDGGVYALDLQGRLRWQFVARRGVTASPWVDAELVVVGSWDWHVYALDARTGWAIWRFRTGKPVLSSPVVSEGVIYVGSADGFLYALNARTGNPIWRFQAGGQVNAPPLVLEGRVLVGATDGHLYAVDARNGNILWSFQTGGPIVSAPEWWEGVLYITSMDYRVYALGLGS</sequence>
<evidence type="ECO:0000313" key="13">
    <source>
        <dbReference type="Proteomes" id="UP000236642"/>
    </source>
</evidence>
<dbReference type="InterPro" id="IPR018391">
    <property type="entry name" value="PQQ_b-propeller_rpt"/>
</dbReference>
<dbReference type="InterPro" id="IPR002372">
    <property type="entry name" value="PQQ_rpt_dom"/>
</dbReference>
<dbReference type="InterPro" id="IPR011047">
    <property type="entry name" value="Quinoprotein_ADH-like_sf"/>
</dbReference>
<evidence type="ECO:0000256" key="2">
    <source>
        <dbReference type="ARBA" id="ARBA00022527"/>
    </source>
</evidence>
<keyword evidence="4 9" id="KW-0547">Nucleotide-binding</keyword>
<dbReference type="Gene3D" id="1.10.510.10">
    <property type="entry name" value="Transferase(Phosphotransferase) domain 1"/>
    <property type="match status" value="1"/>
</dbReference>
<dbReference type="InterPro" id="IPR017441">
    <property type="entry name" value="Protein_kinase_ATP_BS"/>
</dbReference>
<dbReference type="Gene3D" id="3.30.200.20">
    <property type="entry name" value="Phosphorylase Kinase, domain 1"/>
    <property type="match status" value="1"/>
</dbReference>
<proteinExistence type="predicted"/>